<keyword evidence="2" id="KW-1133">Transmembrane helix</keyword>
<dbReference type="EMBL" id="JAVBIK010000001">
    <property type="protein sequence ID" value="MDT7519325.1"/>
    <property type="molecule type" value="Genomic_DNA"/>
</dbReference>
<feature type="region of interest" description="Disordered" evidence="1">
    <location>
        <begin position="1"/>
        <end position="24"/>
    </location>
</feature>
<dbReference type="NCBIfam" id="TIGR02281">
    <property type="entry name" value="clan_AA_DTGA"/>
    <property type="match status" value="1"/>
</dbReference>
<dbReference type="Proteomes" id="UP001321700">
    <property type="component" value="Unassembled WGS sequence"/>
</dbReference>
<proteinExistence type="predicted"/>
<dbReference type="GO" id="GO:0016787">
    <property type="term" value="F:hydrolase activity"/>
    <property type="evidence" value="ECO:0007669"/>
    <property type="project" value="UniProtKB-KW"/>
</dbReference>
<evidence type="ECO:0000256" key="1">
    <source>
        <dbReference type="SAM" id="MobiDB-lite"/>
    </source>
</evidence>
<keyword evidence="4" id="KW-1185">Reference proteome</keyword>
<dbReference type="Pfam" id="PF13975">
    <property type="entry name" value="gag-asp_proteas"/>
    <property type="match status" value="1"/>
</dbReference>
<dbReference type="InterPro" id="IPR011969">
    <property type="entry name" value="Clan_AA_Asp_peptidase_C"/>
</dbReference>
<dbReference type="SUPFAM" id="SSF50630">
    <property type="entry name" value="Acid proteases"/>
    <property type="match status" value="1"/>
</dbReference>
<dbReference type="RefSeq" id="WP_313875008.1">
    <property type="nucleotide sequence ID" value="NZ_JAVBIK010000001.1"/>
</dbReference>
<comment type="caution">
    <text evidence="3">The sequence shown here is derived from an EMBL/GenBank/DDBJ whole genome shotgun (WGS) entry which is preliminary data.</text>
</comment>
<accession>A0ABU3KNE6</accession>
<evidence type="ECO:0000313" key="4">
    <source>
        <dbReference type="Proteomes" id="UP001321700"/>
    </source>
</evidence>
<keyword evidence="2" id="KW-0472">Membrane</keyword>
<dbReference type="Gene3D" id="2.40.70.10">
    <property type="entry name" value="Acid Proteases"/>
    <property type="match status" value="1"/>
</dbReference>
<dbReference type="InterPro" id="IPR034122">
    <property type="entry name" value="Retropepsin-like_bacterial"/>
</dbReference>
<dbReference type="CDD" id="cd05483">
    <property type="entry name" value="retropepsin_like_bacteria"/>
    <property type="match status" value="1"/>
</dbReference>
<dbReference type="InterPro" id="IPR001969">
    <property type="entry name" value="Aspartic_peptidase_AS"/>
</dbReference>
<keyword evidence="2" id="KW-0812">Transmembrane</keyword>
<dbReference type="EC" id="3.4.23.-" evidence="3"/>
<name>A0ABU3KNE6_9BURK</name>
<evidence type="ECO:0000256" key="2">
    <source>
        <dbReference type="SAM" id="Phobius"/>
    </source>
</evidence>
<dbReference type="PROSITE" id="PS00141">
    <property type="entry name" value="ASP_PROTEASE"/>
    <property type="match status" value="1"/>
</dbReference>
<reference evidence="3 4" key="1">
    <citation type="submission" date="2023-08" db="EMBL/GenBank/DDBJ databases">
        <title>Rhodoferax potami sp. nov. and Rhodoferax mekongensis sp. nov., isolated from the Mekong River in Thailand.</title>
        <authorList>
            <person name="Kitikhun S."/>
            <person name="Charoenyingcharoen P."/>
            <person name="Siriarchawattana P."/>
            <person name="Likhitrattanapisal S."/>
            <person name="Nilsakha T."/>
            <person name="Chanpet A."/>
            <person name="Rattanawaree P."/>
            <person name="Ingsriswang S."/>
        </authorList>
    </citation>
    <scope>NUCLEOTIDE SEQUENCE [LARGE SCALE GENOMIC DNA]</scope>
    <source>
        <strain evidence="3 4">TBRC 17660</strain>
    </source>
</reference>
<organism evidence="3 4">
    <name type="scientific">Rhodoferax potami</name>
    <dbReference type="NCBI Taxonomy" id="3068338"/>
    <lineage>
        <taxon>Bacteria</taxon>
        <taxon>Pseudomonadati</taxon>
        <taxon>Pseudomonadota</taxon>
        <taxon>Betaproteobacteria</taxon>
        <taxon>Burkholderiales</taxon>
        <taxon>Comamonadaceae</taxon>
        <taxon>Rhodoferax</taxon>
    </lineage>
</organism>
<keyword evidence="3" id="KW-0378">Hydrolase</keyword>
<feature type="transmembrane region" description="Helical" evidence="2">
    <location>
        <begin position="50"/>
        <end position="72"/>
    </location>
</feature>
<gene>
    <name evidence="3" type="ORF">RAE19_11485</name>
</gene>
<dbReference type="InterPro" id="IPR021109">
    <property type="entry name" value="Peptidase_aspartic_dom_sf"/>
</dbReference>
<protein>
    <submittedName>
        <fullName evidence="3">Retropepsin-like aspartic protease</fullName>
        <ecNumber evidence="3">3.4.23.-</ecNumber>
    </submittedName>
</protein>
<sequence length="202" mass="22207">MAHEDRDGDPSQQRETDKERQLEATRARFSAFSRNHLSASPPSAPRQTGLIPLILFWCAVMGLLYAGMTYYLRPQQVRIQANGDLVIQRAPDGHFYAPGRIQGREVMFLVDTGASLVTVSETFARQAQLTGGTSTVFRTANGDRPGRIVEGIPVQIGPVEVNRVRIGIGLSVGDDNQALLGQSFLSKFDVILGKDQMVLKPR</sequence>
<evidence type="ECO:0000313" key="3">
    <source>
        <dbReference type="EMBL" id="MDT7519325.1"/>
    </source>
</evidence>